<organism evidence="2 3">
    <name type="scientific">Nyctereutes procyonoides</name>
    <name type="common">Raccoon dog</name>
    <name type="synonym">Canis procyonoides</name>
    <dbReference type="NCBI Taxonomy" id="34880"/>
    <lineage>
        <taxon>Eukaryota</taxon>
        <taxon>Metazoa</taxon>
        <taxon>Chordata</taxon>
        <taxon>Craniata</taxon>
        <taxon>Vertebrata</taxon>
        <taxon>Euteleostomi</taxon>
        <taxon>Mammalia</taxon>
        <taxon>Eutheria</taxon>
        <taxon>Laurasiatheria</taxon>
        <taxon>Carnivora</taxon>
        <taxon>Caniformia</taxon>
        <taxon>Canidae</taxon>
        <taxon>Nyctereutes</taxon>
    </lineage>
</organism>
<evidence type="ECO:0000313" key="3">
    <source>
        <dbReference type="Proteomes" id="UP000645828"/>
    </source>
</evidence>
<dbReference type="EMBL" id="CAJHUB010000649">
    <property type="protein sequence ID" value="CAD7668187.1"/>
    <property type="molecule type" value="Genomic_DNA"/>
</dbReference>
<gene>
    <name evidence="2" type="ORF">NYPRO_LOCUS1448</name>
</gene>
<evidence type="ECO:0000256" key="1">
    <source>
        <dbReference type="SAM" id="MobiDB-lite"/>
    </source>
</evidence>
<dbReference type="AlphaFoldDB" id="A0A811XZK7"/>
<keyword evidence="3" id="KW-1185">Reference proteome</keyword>
<evidence type="ECO:0000313" key="2">
    <source>
        <dbReference type="EMBL" id="CAD7668187.1"/>
    </source>
</evidence>
<proteinExistence type="predicted"/>
<comment type="caution">
    <text evidence="2">The sequence shown here is derived from an EMBL/GenBank/DDBJ whole genome shotgun (WGS) entry which is preliminary data.</text>
</comment>
<reference evidence="2" key="1">
    <citation type="submission" date="2020-12" db="EMBL/GenBank/DDBJ databases">
        <authorList>
            <consortium name="Molecular Ecology Group"/>
        </authorList>
    </citation>
    <scope>NUCLEOTIDE SEQUENCE</scope>
    <source>
        <strain evidence="2">TBG_1078</strain>
    </source>
</reference>
<feature type="compositionally biased region" description="Basic and acidic residues" evidence="1">
    <location>
        <begin position="1"/>
        <end position="22"/>
    </location>
</feature>
<sequence length="65" mass="6905">MKSLKGDKKKLPCEGGEKRDECTAFSPGRDPGDLGSSPTSGSLRGACFSVCLCLCHFLSVSLMHK</sequence>
<dbReference type="Proteomes" id="UP000645828">
    <property type="component" value="Unassembled WGS sequence"/>
</dbReference>
<feature type="region of interest" description="Disordered" evidence="1">
    <location>
        <begin position="1"/>
        <end position="40"/>
    </location>
</feature>
<name>A0A811XZK7_NYCPR</name>
<protein>
    <submittedName>
        <fullName evidence="2">(raccoon dog) hypothetical protein</fullName>
    </submittedName>
</protein>
<accession>A0A811XZK7</accession>